<dbReference type="RefSeq" id="WP_060385055.1">
    <property type="nucleotide sequence ID" value="NZ_CP081913.1"/>
</dbReference>
<dbReference type="STRING" id="46506.AA415_00329"/>
<dbReference type="InterPro" id="IPR029479">
    <property type="entry name" value="Nitroreductase"/>
</dbReference>
<reference evidence="7 8" key="3">
    <citation type="submission" date="2018-08" db="EMBL/GenBank/DDBJ databases">
        <title>A genome reference for cultivated species of the human gut microbiota.</title>
        <authorList>
            <person name="Zou Y."/>
            <person name="Xue W."/>
            <person name="Luo G."/>
        </authorList>
    </citation>
    <scope>NUCLEOTIDE SEQUENCE [LARGE SCALE GENOMIC DNA]</scope>
    <source>
        <strain evidence="5 8">AF25-6</strain>
        <strain evidence="4 7">TF03-6</strain>
    </source>
</reference>
<keyword evidence="6" id="KW-1185">Reference proteome</keyword>
<evidence type="ECO:0000313" key="9">
    <source>
        <dbReference type="Proteomes" id="UP000467334"/>
    </source>
</evidence>
<evidence type="ECO:0000313" key="7">
    <source>
        <dbReference type="Proteomes" id="UP000261223"/>
    </source>
</evidence>
<dbReference type="Proteomes" id="UP000261223">
    <property type="component" value="Unassembled WGS sequence"/>
</dbReference>
<evidence type="ECO:0000313" key="2">
    <source>
        <dbReference type="EMBL" id="KAB5316445.1"/>
    </source>
</evidence>
<evidence type="ECO:0000313" key="4">
    <source>
        <dbReference type="EMBL" id="RGM13680.1"/>
    </source>
</evidence>
<reference evidence="2 9" key="4">
    <citation type="journal article" date="2019" name="Nat. Med.">
        <title>A library of human gut bacterial isolates paired with longitudinal multiomics data enables mechanistic microbiome research.</title>
        <authorList>
            <person name="Poyet M."/>
            <person name="Groussin M."/>
            <person name="Gibbons S.M."/>
            <person name="Avila-Pacheco J."/>
            <person name="Jiang X."/>
            <person name="Kearney S.M."/>
            <person name="Perrotta A.R."/>
            <person name="Berdy B."/>
            <person name="Zhao S."/>
            <person name="Lieberman T.D."/>
            <person name="Swanson P.K."/>
            <person name="Smith M."/>
            <person name="Roesemann S."/>
            <person name="Alexander J.E."/>
            <person name="Rich S.A."/>
            <person name="Livny J."/>
            <person name="Vlamakis H."/>
            <person name="Clish C."/>
            <person name="Bullock K."/>
            <person name="Deik A."/>
            <person name="Scott J."/>
            <person name="Pierce K.A."/>
            <person name="Xavier R.J."/>
            <person name="Alm E.J."/>
        </authorList>
    </citation>
    <scope>NUCLEOTIDE SEQUENCE [LARGE SCALE GENOMIC DNA]</scope>
    <source>
        <strain evidence="2 9">BIOML-A6</strain>
    </source>
</reference>
<dbReference type="EMBL" id="LRGC01000001">
    <property type="protein sequence ID" value="KWR57787.1"/>
    <property type="molecule type" value="Genomic_DNA"/>
</dbReference>
<dbReference type="PANTHER" id="PTHR43745">
    <property type="entry name" value="NITROREDUCTASE MJ1384-RELATED"/>
    <property type="match status" value="1"/>
</dbReference>
<proteinExistence type="predicted"/>
<feature type="domain" description="Nitroreductase" evidence="1">
    <location>
        <begin position="43"/>
        <end position="210"/>
    </location>
</feature>
<organism evidence="3 6">
    <name type="scientific">Bacteroides stercoris</name>
    <dbReference type="NCBI Taxonomy" id="46506"/>
    <lineage>
        <taxon>Bacteria</taxon>
        <taxon>Pseudomonadati</taxon>
        <taxon>Bacteroidota</taxon>
        <taxon>Bacteroidia</taxon>
        <taxon>Bacteroidales</taxon>
        <taxon>Bacteroidaceae</taxon>
        <taxon>Bacteroides</taxon>
    </lineage>
</organism>
<dbReference type="Proteomes" id="UP000284161">
    <property type="component" value="Unassembled WGS sequence"/>
</dbReference>
<reference evidence="3 6" key="1">
    <citation type="journal article" date="2016" name="BMC Genomics">
        <title>Type VI secretion systems of human gut Bacteroidales segregate into three genetic architectures, two of which are contained on mobile genetic elements.</title>
        <authorList>
            <person name="Coyne M.J."/>
            <person name="Roelofs K.G."/>
            <person name="Comstock L.E."/>
        </authorList>
    </citation>
    <scope>NUCLEOTIDE SEQUENCE [LARGE SCALE GENOMIC DNA]</scope>
    <source>
        <strain evidence="3 6">CL09T03C01</strain>
    </source>
</reference>
<name>A0A108TDG1_BACSE</name>
<dbReference type="Pfam" id="PF00881">
    <property type="entry name" value="Nitroreductase"/>
    <property type="match status" value="1"/>
</dbReference>
<dbReference type="PATRIC" id="fig|46506.5.peg.353"/>
<dbReference type="Proteomes" id="UP000056419">
    <property type="component" value="Unassembled WGS sequence"/>
</dbReference>
<dbReference type="CDD" id="cd02142">
    <property type="entry name" value="McbC_SagB-like_oxidoreductase"/>
    <property type="match status" value="1"/>
</dbReference>
<comment type="caution">
    <text evidence="3">The sequence shown here is derived from an EMBL/GenBank/DDBJ whole genome shotgun (WGS) entry which is preliminary data.</text>
</comment>
<accession>A0A108TDG1</accession>
<evidence type="ECO:0000313" key="5">
    <source>
        <dbReference type="EMBL" id="RGR25923.1"/>
    </source>
</evidence>
<dbReference type="Proteomes" id="UP000467334">
    <property type="component" value="Unassembled WGS sequence"/>
</dbReference>
<dbReference type="EMBL" id="QRUB01000030">
    <property type="protein sequence ID" value="RGR25923.1"/>
    <property type="molecule type" value="Genomic_DNA"/>
</dbReference>
<gene>
    <name evidence="3" type="ORF">AA415_00329</name>
    <name evidence="5" type="ORF">DWY58_17150</name>
    <name evidence="4" type="ORF">DXC34_07730</name>
    <name evidence="2" type="ORF">F9958_01345</name>
</gene>
<reference evidence="3" key="2">
    <citation type="submission" date="2016-01" db="EMBL/GenBank/DDBJ databases">
        <authorList>
            <person name="McClelland M."/>
            <person name="Jain A."/>
            <person name="Saraogi P."/>
            <person name="Mendelson R."/>
            <person name="Westerman R."/>
            <person name="SanMiguel P."/>
            <person name="Csonka L."/>
        </authorList>
    </citation>
    <scope>NUCLEOTIDE SEQUENCE</scope>
    <source>
        <strain evidence="3">CL09T03C01</strain>
    </source>
</reference>
<protein>
    <submittedName>
        <fullName evidence="3">Nitroreductase family protein</fullName>
    </submittedName>
    <submittedName>
        <fullName evidence="2">SagB/ThcOx family dehydrogenase</fullName>
    </submittedName>
</protein>
<dbReference type="EMBL" id="QSSV01000008">
    <property type="protein sequence ID" value="RGM13680.1"/>
    <property type="molecule type" value="Genomic_DNA"/>
</dbReference>
<dbReference type="InterPro" id="IPR000415">
    <property type="entry name" value="Nitroreductase-like"/>
</dbReference>
<dbReference type="PANTHER" id="PTHR43745:SF2">
    <property type="entry name" value="NITROREDUCTASE MJ1384-RELATED"/>
    <property type="match status" value="1"/>
</dbReference>
<dbReference type="InterPro" id="IPR052544">
    <property type="entry name" value="Bacteriocin_Proc_Enz"/>
</dbReference>
<evidence type="ECO:0000313" key="8">
    <source>
        <dbReference type="Proteomes" id="UP000284161"/>
    </source>
</evidence>
<dbReference type="EMBL" id="WCLE01000002">
    <property type="protein sequence ID" value="KAB5316445.1"/>
    <property type="molecule type" value="Genomic_DNA"/>
</dbReference>
<sequence length="212" mass="23408">MKKIILSVLLLGIIMGLQAQELKVINLNKPDKSRNVTLMQALNKRHSERAFANKQLTHQDLSDLLWAANGINRPSEGKRTAPSANNVQEVDVYVCMKDGCYLYDAKAHQLQPVAKGDYRSAVARQQNFVTEAPVCLILVADLSRFNSGNPEQLLIVGACDTGIISQNISLFCSSAGLVTVPRMTMDKNALEKILKLKKSQHLLLNHPVGYAK</sequence>
<dbReference type="SUPFAM" id="SSF55469">
    <property type="entry name" value="FMN-dependent nitroreductase-like"/>
    <property type="match status" value="1"/>
</dbReference>
<dbReference type="GO" id="GO:0016491">
    <property type="term" value="F:oxidoreductase activity"/>
    <property type="evidence" value="ECO:0007669"/>
    <property type="project" value="InterPro"/>
</dbReference>
<evidence type="ECO:0000259" key="1">
    <source>
        <dbReference type="Pfam" id="PF00881"/>
    </source>
</evidence>
<evidence type="ECO:0000313" key="6">
    <source>
        <dbReference type="Proteomes" id="UP000056419"/>
    </source>
</evidence>
<dbReference type="AlphaFoldDB" id="A0A108TDG1"/>
<dbReference type="Gene3D" id="3.40.109.10">
    <property type="entry name" value="NADH Oxidase"/>
    <property type="match status" value="1"/>
</dbReference>
<evidence type="ECO:0000313" key="3">
    <source>
        <dbReference type="EMBL" id="KWR57787.1"/>
    </source>
</evidence>